<proteinExistence type="predicted"/>
<comment type="caution">
    <text evidence="5">The sequence shown here is derived from an EMBL/GenBank/DDBJ whole genome shotgun (WGS) entry which is preliminary data.</text>
</comment>
<dbReference type="EMBL" id="JACMSC010000004">
    <property type="protein sequence ID" value="KAG6524711.1"/>
    <property type="molecule type" value="Genomic_DNA"/>
</dbReference>
<gene>
    <name evidence="5" type="ORF">ZIOFF_014649</name>
</gene>
<evidence type="ECO:0000259" key="4">
    <source>
        <dbReference type="PROSITE" id="PS50011"/>
    </source>
</evidence>
<keyword evidence="2" id="KW-0067">ATP-binding</keyword>
<dbReference type="FunFam" id="3.30.200.20:FF:000162">
    <property type="entry name" value="Adenine nucleotide alpha hydrolase-like domain kinase"/>
    <property type="match status" value="1"/>
</dbReference>
<dbReference type="PANTHER" id="PTHR47989">
    <property type="entry name" value="OS01G0750732 PROTEIN"/>
    <property type="match status" value="1"/>
</dbReference>
<sequence>MNNQGLGTPQSWGLSVRGGGGDGGGERRQQIKRRKKKKRGVGVVVGMSSPENVVVVAVRAEREISKTALAWTLTHVVRPGDLVTLLAVLADREATGWRRRLLWGFPRIGGDNRNRSRERCQISALCSQMALQIDGRNETSITQINVRIKVVGSDSTAPGSSSSSSSATGGGGVVVAESKRVGANWVVLDRQLKQEEKHCMAELQCNIVVVKGSSAKVMRLNLGGIHNKPLPPFSLSSAHISICSEKFLDNNSRTALVKTVSSHAPVEEAPQQPEAKKVGSSSADATATARVTKAPSAKTKSSSFFVREHNPLFEKLREGGLTPIEDVGSDGEDTSESDGNAGGASPPAHHRVYWIPQSNHLPEQKSRRSGLSKPSPPTKTKQESMIKYAGLETISLLMPQPTSATPEHDHCNLTSCSPYSSDVREAVSLFSTSPSVPPPLCSLCRHKAPVFGKPPRRFSYRELEAATGGFAEGAFVAEGASGRVHRGVLEDGRVVAIKRLKGPPTEEEEFCEEVEVLSRAQHRNVVLLAGFCVEGASRRALVFEYICNGSLDRHLYEEGEAPLDWSARVKIAVGVARGLRYLHEDCRVGFVVHKDMRPNNILLTHDFEPLLGDFRLTRWQTEESLSVNTNLPEAFGYLSPEYIEHGLVTDKSDVYAFGVVLLELITGRRALDTNLPKGKQFLVEWVKPLLSLAWEDGQTVPVDRFLDPRLERNQARFFTKELRAMVHAASLCLRREPQSRPSMSKVLRILEGDSIVDQVLDVNTAGSRSGRMVRPVAQQAAAGSLSYRFPQESIINALCSERNWPPSLYQNM</sequence>
<dbReference type="Gene3D" id="1.10.510.10">
    <property type="entry name" value="Transferase(Phosphotransferase) domain 1"/>
    <property type="match status" value="1"/>
</dbReference>
<evidence type="ECO:0000256" key="1">
    <source>
        <dbReference type="ARBA" id="ARBA00022741"/>
    </source>
</evidence>
<dbReference type="GO" id="GO:0004672">
    <property type="term" value="F:protein kinase activity"/>
    <property type="evidence" value="ECO:0007669"/>
    <property type="project" value="InterPro"/>
</dbReference>
<evidence type="ECO:0000256" key="3">
    <source>
        <dbReference type="SAM" id="MobiDB-lite"/>
    </source>
</evidence>
<protein>
    <recommendedName>
        <fullName evidence="4">Protein kinase domain-containing protein</fullName>
    </recommendedName>
</protein>
<dbReference type="InterPro" id="IPR001245">
    <property type="entry name" value="Ser-Thr/Tyr_kinase_cat_dom"/>
</dbReference>
<feature type="compositionally biased region" description="Acidic residues" evidence="3">
    <location>
        <begin position="327"/>
        <end position="336"/>
    </location>
</feature>
<feature type="region of interest" description="Disordered" evidence="3">
    <location>
        <begin position="316"/>
        <end position="383"/>
    </location>
</feature>
<dbReference type="PROSITE" id="PS50011">
    <property type="entry name" value="PROTEIN_KINASE_DOM"/>
    <property type="match status" value="1"/>
</dbReference>
<dbReference type="FunFam" id="1.10.510.10:FF:000095">
    <property type="entry name" value="protein STRUBBELIG-RECEPTOR FAMILY 8"/>
    <property type="match status" value="1"/>
</dbReference>
<organism evidence="5 6">
    <name type="scientific">Zingiber officinale</name>
    <name type="common">Ginger</name>
    <name type="synonym">Amomum zingiber</name>
    <dbReference type="NCBI Taxonomy" id="94328"/>
    <lineage>
        <taxon>Eukaryota</taxon>
        <taxon>Viridiplantae</taxon>
        <taxon>Streptophyta</taxon>
        <taxon>Embryophyta</taxon>
        <taxon>Tracheophyta</taxon>
        <taxon>Spermatophyta</taxon>
        <taxon>Magnoliopsida</taxon>
        <taxon>Liliopsida</taxon>
        <taxon>Zingiberales</taxon>
        <taxon>Zingiberaceae</taxon>
        <taxon>Zingiber</taxon>
    </lineage>
</organism>
<dbReference type="Pfam" id="PF07714">
    <property type="entry name" value="PK_Tyr_Ser-Thr"/>
    <property type="match status" value="1"/>
</dbReference>
<dbReference type="SUPFAM" id="SSF56112">
    <property type="entry name" value="Protein kinase-like (PK-like)"/>
    <property type="match status" value="1"/>
</dbReference>
<dbReference type="Gene3D" id="3.30.200.20">
    <property type="entry name" value="Phosphorylase Kinase, domain 1"/>
    <property type="match status" value="1"/>
</dbReference>
<feature type="compositionally biased region" description="Basic residues" evidence="3">
    <location>
        <begin position="30"/>
        <end position="40"/>
    </location>
</feature>
<feature type="compositionally biased region" description="Low complexity" evidence="3">
    <location>
        <begin position="292"/>
        <end position="303"/>
    </location>
</feature>
<evidence type="ECO:0000313" key="6">
    <source>
        <dbReference type="Proteomes" id="UP000734854"/>
    </source>
</evidence>
<feature type="domain" description="Protein kinase" evidence="4">
    <location>
        <begin position="470"/>
        <end position="756"/>
    </location>
</feature>
<dbReference type="GO" id="GO:0005524">
    <property type="term" value="F:ATP binding"/>
    <property type="evidence" value="ECO:0007669"/>
    <property type="project" value="UniProtKB-KW"/>
</dbReference>
<keyword evidence="1" id="KW-0547">Nucleotide-binding</keyword>
<feature type="region of interest" description="Disordered" evidence="3">
    <location>
        <begin position="261"/>
        <end position="303"/>
    </location>
</feature>
<dbReference type="InterPro" id="IPR008266">
    <property type="entry name" value="Tyr_kinase_AS"/>
</dbReference>
<dbReference type="Proteomes" id="UP000734854">
    <property type="component" value="Unassembled WGS sequence"/>
</dbReference>
<evidence type="ECO:0000256" key="2">
    <source>
        <dbReference type="ARBA" id="ARBA00022840"/>
    </source>
</evidence>
<reference evidence="5 6" key="1">
    <citation type="submission" date="2020-08" db="EMBL/GenBank/DDBJ databases">
        <title>Plant Genome Project.</title>
        <authorList>
            <person name="Zhang R.-G."/>
        </authorList>
    </citation>
    <scope>NUCLEOTIDE SEQUENCE [LARGE SCALE GENOMIC DNA]</scope>
    <source>
        <tissue evidence="5">Rhizome</tissue>
    </source>
</reference>
<dbReference type="AlphaFoldDB" id="A0A8J5HHL4"/>
<feature type="compositionally biased region" description="Polar residues" evidence="3">
    <location>
        <begin position="1"/>
        <end position="13"/>
    </location>
</feature>
<dbReference type="InterPro" id="IPR000719">
    <property type="entry name" value="Prot_kinase_dom"/>
</dbReference>
<feature type="region of interest" description="Disordered" evidence="3">
    <location>
        <begin position="1"/>
        <end position="40"/>
    </location>
</feature>
<dbReference type="PROSITE" id="PS00109">
    <property type="entry name" value="PROTEIN_KINASE_TYR"/>
    <property type="match status" value="1"/>
</dbReference>
<evidence type="ECO:0000313" key="5">
    <source>
        <dbReference type="EMBL" id="KAG6524711.1"/>
    </source>
</evidence>
<accession>A0A8J5HHL4</accession>
<dbReference type="PANTHER" id="PTHR47989:SF14">
    <property type="entry name" value="INACTIVE PROTEIN KINASE SELMODRAFT_444075"/>
    <property type="match status" value="1"/>
</dbReference>
<name>A0A8J5HHL4_ZINOF</name>
<dbReference type="InterPro" id="IPR011009">
    <property type="entry name" value="Kinase-like_dom_sf"/>
</dbReference>
<keyword evidence="6" id="KW-1185">Reference proteome</keyword>